<dbReference type="EMBL" id="CDMY01000449">
    <property type="protein sequence ID" value="CEM13943.1"/>
    <property type="molecule type" value="Genomic_DNA"/>
</dbReference>
<sequence>MDVIVCGDDSHATGREDAVEDKKESTPRRSPRLKAIYKSEQEPVTVDGPPPPLTDSELRSMERMFRSMVLKVYRKAGKRWLKWLLREVDRRWLKAKLKPFERDIPEGAFLDFSLKNGYLVKEKKRSGSGTLIGTPDTKIQAGDSRFEGIFLDPAKTYERTFESVLYHLSANQSSALRLRQRPMSFVEFEALRHTQPAKSRAKAKQGPLPLAAKNAELQKAAKDYRERLF</sequence>
<feature type="compositionally biased region" description="Basic and acidic residues" evidence="1">
    <location>
        <begin position="8"/>
        <end position="27"/>
    </location>
</feature>
<dbReference type="AlphaFoldDB" id="A0A0G4FJL7"/>
<evidence type="ECO:0000313" key="2">
    <source>
        <dbReference type="EMBL" id="CEM13943.1"/>
    </source>
</evidence>
<gene>
    <name evidence="2" type="ORF">Vbra_107</name>
</gene>
<reference evidence="2 3" key="1">
    <citation type="submission" date="2014-11" db="EMBL/GenBank/DDBJ databases">
        <authorList>
            <person name="Zhu J."/>
            <person name="Qi W."/>
            <person name="Song R."/>
        </authorList>
    </citation>
    <scope>NUCLEOTIDE SEQUENCE [LARGE SCALE GENOMIC DNA]</scope>
</reference>
<organism evidence="2 3">
    <name type="scientific">Vitrella brassicaformis (strain CCMP3155)</name>
    <dbReference type="NCBI Taxonomy" id="1169540"/>
    <lineage>
        <taxon>Eukaryota</taxon>
        <taxon>Sar</taxon>
        <taxon>Alveolata</taxon>
        <taxon>Colpodellida</taxon>
        <taxon>Vitrellaceae</taxon>
        <taxon>Vitrella</taxon>
    </lineage>
</organism>
<evidence type="ECO:0000256" key="1">
    <source>
        <dbReference type="SAM" id="MobiDB-lite"/>
    </source>
</evidence>
<protein>
    <submittedName>
        <fullName evidence="2">Uncharacterized protein</fullName>
    </submittedName>
</protein>
<dbReference type="InParanoid" id="A0A0G4FJL7"/>
<accession>A0A0G4FJL7</accession>
<name>A0A0G4FJL7_VITBC</name>
<proteinExistence type="predicted"/>
<dbReference type="VEuPathDB" id="CryptoDB:Vbra_107"/>
<keyword evidence="3" id="KW-1185">Reference proteome</keyword>
<dbReference type="Proteomes" id="UP000041254">
    <property type="component" value="Unassembled WGS sequence"/>
</dbReference>
<evidence type="ECO:0000313" key="3">
    <source>
        <dbReference type="Proteomes" id="UP000041254"/>
    </source>
</evidence>
<feature type="region of interest" description="Disordered" evidence="1">
    <location>
        <begin position="1"/>
        <end position="34"/>
    </location>
</feature>